<evidence type="ECO:0000256" key="1">
    <source>
        <dbReference type="SAM" id="MobiDB-lite"/>
    </source>
</evidence>
<proteinExistence type="predicted"/>
<dbReference type="OrthoDB" id="3056812at2759"/>
<dbReference type="STRING" id="685588.A0A067T8I3"/>
<protein>
    <recommendedName>
        <fullName evidence="2">Cyanovirin-N domain-containing protein</fullName>
    </recommendedName>
</protein>
<dbReference type="SUPFAM" id="SSF51322">
    <property type="entry name" value="Cyanovirin-N"/>
    <property type="match status" value="1"/>
</dbReference>
<reference evidence="4" key="1">
    <citation type="journal article" date="2014" name="Proc. Natl. Acad. Sci. U.S.A.">
        <title>Extensive sampling of basidiomycete genomes demonstrates inadequacy of the white-rot/brown-rot paradigm for wood decay fungi.</title>
        <authorList>
            <person name="Riley R."/>
            <person name="Salamov A.A."/>
            <person name="Brown D.W."/>
            <person name="Nagy L.G."/>
            <person name="Floudas D."/>
            <person name="Held B.W."/>
            <person name="Levasseur A."/>
            <person name="Lombard V."/>
            <person name="Morin E."/>
            <person name="Otillar R."/>
            <person name="Lindquist E.A."/>
            <person name="Sun H."/>
            <person name="LaButti K.M."/>
            <person name="Schmutz J."/>
            <person name="Jabbour D."/>
            <person name="Luo H."/>
            <person name="Baker S.E."/>
            <person name="Pisabarro A.G."/>
            <person name="Walton J.D."/>
            <person name="Blanchette R.A."/>
            <person name="Henrissat B."/>
            <person name="Martin F."/>
            <person name="Cullen D."/>
            <person name="Hibbett D.S."/>
            <person name="Grigoriev I.V."/>
        </authorList>
    </citation>
    <scope>NUCLEOTIDE SEQUENCE [LARGE SCALE GENOMIC DNA]</scope>
    <source>
        <strain evidence="4">CBS 339.88</strain>
    </source>
</reference>
<evidence type="ECO:0000313" key="4">
    <source>
        <dbReference type="Proteomes" id="UP000027222"/>
    </source>
</evidence>
<feature type="domain" description="Cyanovirin-N" evidence="2">
    <location>
        <begin position="44"/>
        <end position="136"/>
    </location>
</feature>
<dbReference type="EMBL" id="KL142379">
    <property type="protein sequence ID" value="KDR76229.1"/>
    <property type="molecule type" value="Genomic_DNA"/>
</dbReference>
<dbReference type="AlphaFoldDB" id="A0A067T8I3"/>
<feature type="compositionally biased region" description="Basic and acidic residues" evidence="1">
    <location>
        <begin position="273"/>
        <end position="299"/>
    </location>
</feature>
<sequence>MFSATSTSSSATSFSATSTTTAKSSSSFSSSHFRRESKHLLIQDTCTKLELRGTHLHVDCHRIDGSAAHSHIDLDEIIGFIDGRLEWDLKGFSKHCFEYALDGFFLVVKYRLHEGEKYYIARLDLCTRLRNADGILIIIELNKKLSVMLSEVPWMKFKVIAEPDLSVFAKHPVMQETLISIAETTVQHVTMEMHKQLTIAMESAISIVTASAMRHVSEQMEILVQDVVGCASASASITEAERLHIYGRGGSIYGNGYTYGHSHVHGNGNGYAHGHEHGHGHGHERGHEHGHTHGHEHGSAHAGQGYIQHAQSYSTLANGAKKPLAAHS</sequence>
<dbReference type="Gene3D" id="2.30.60.10">
    <property type="entry name" value="Cyanovirin-N"/>
    <property type="match status" value="1"/>
</dbReference>
<gene>
    <name evidence="3" type="ORF">GALMADRAFT_467268</name>
</gene>
<feature type="region of interest" description="Disordered" evidence="1">
    <location>
        <begin position="267"/>
        <end position="302"/>
    </location>
</feature>
<dbReference type="HOGENOM" id="CLU_847421_0_0_1"/>
<name>A0A067T8I3_GALM3</name>
<dbReference type="Proteomes" id="UP000027222">
    <property type="component" value="Unassembled WGS sequence"/>
</dbReference>
<dbReference type="InterPro" id="IPR011058">
    <property type="entry name" value="Cyanovirin-N"/>
</dbReference>
<organism evidence="3 4">
    <name type="scientific">Galerina marginata (strain CBS 339.88)</name>
    <dbReference type="NCBI Taxonomy" id="685588"/>
    <lineage>
        <taxon>Eukaryota</taxon>
        <taxon>Fungi</taxon>
        <taxon>Dikarya</taxon>
        <taxon>Basidiomycota</taxon>
        <taxon>Agaricomycotina</taxon>
        <taxon>Agaricomycetes</taxon>
        <taxon>Agaricomycetidae</taxon>
        <taxon>Agaricales</taxon>
        <taxon>Agaricineae</taxon>
        <taxon>Strophariaceae</taxon>
        <taxon>Galerina</taxon>
    </lineage>
</organism>
<evidence type="ECO:0000259" key="2">
    <source>
        <dbReference type="Pfam" id="PF08881"/>
    </source>
</evidence>
<dbReference type="Pfam" id="PF08881">
    <property type="entry name" value="CVNH"/>
    <property type="match status" value="1"/>
</dbReference>
<keyword evidence="4" id="KW-1185">Reference proteome</keyword>
<evidence type="ECO:0000313" key="3">
    <source>
        <dbReference type="EMBL" id="KDR76229.1"/>
    </source>
</evidence>
<dbReference type="InterPro" id="IPR036673">
    <property type="entry name" value="Cyanovirin-N_sf"/>
</dbReference>
<accession>A0A067T8I3</accession>